<dbReference type="STRING" id="1286171.EAL2_c19860"/>
<dbReference type="InterPro" id="IPR010861">
    <property type="entry name" value="DUF1492"/>
</dbReference>
<reference evidence="1 2" key="1">
    <citation type="journal article" date="2014" name="Genome Announc.">
        <title>Complete Genome Sequence of Amino Acid-Utilizing Eubacterium acidaminophilum al-2 (DSM 3953).</title>
        <authorList>
            <person name="Poehlein A."/>
            <person name="Andreesen J.R."/>
            <person name="Daniel R."/>
        </authorList>
    </citation>
    <scope>NUCLEOTIDE SEQUENCE [LARGE SCALE GENOMIC DNA]</scope>
    <source>
        <strain evidence="1 2">DSM 3953</strain>
    </source>
</reference>
<dbReference type="eggNOG" id="COG1191">
    <property type="taxonomic scope" value="Bacteria"/>
</dbReference>
<dbReference type="HOGENOM" id="CLU_144718_1_1_9"/>
<accession>W8TM41</accession>
<name>W8TM41_PEPAC</name>
<dbReference type="InterPro" id="IPR013324">
    <property type="entry name" value="RNA_pol_sigma_r3/r4-like"/>
</dbReference>
<sequence length="138" mass="15954">MNVKEYLSQAMWLDRIINNKLQQLDSLKCLAQKVTASYSLDKVSSSKSRSPMENSIVKIIDLEHEIDEDIDNLVELKRKISKDIGSLDNMSYRLLLEMRYIGGQSWEDVASNIGYDVRTVFRIHGKALKEIEKIKMCQ</sequence>
<proteinExistence type="predicted"/>
<dbReference type="AlphaFoldDB" id="W8TM41"/>
<gene>
    <name evidence="1" type="ORF">EAL2_c19860</name>
</gene>
<keyword evidence="2" id="KW-1185">Reference proteome</keyword>
<organism evidence="1 2">
    <name type="scientific">Peptoclostridium acidaminophilum DSM 3953</name>
    <dbReference type="NCBI Taxonomy" id="1286171"/>
    <lineage>
        <taxon>Bacteria</taxon>
        <taxon>Bacillati</taxon>
        <taxon>Bacillota</taxon>
        <taxon>Clostridia</taxon>
        <taxon>Peptostreptococcales</taxon>
        <taxon>Peptoclostridiaceae</taxon>
        <taxon>Peptoclostridium</taxon>
    </lineage>
</organism>
<dbReference type="Proteomes" id="UP000019591">
    <property type="component" value="Chromosome"/>
</dbReference>
<dbReference type="Pfam" id="PF07374">
    <property type="entry name" value="DUF1492"/>
    <property type="match status" value="1"/>
</dbReference>
<evidence type="ECO:0000313" key="1">
    <source>
        <dbReference type="EMBL" id="AHM57267.1"/>
    </source>
</evidence>
<evidence type="ECO:0000313" key="2">
    <source>
        <dbReference type="Proteomes" id="UP000019591"/>
    </source>
</evidence>
<dbReference type="KEGG" id="eac:EAL2_c19860"/>
<dbReference type="PATRIC" id="fig|1286171.3.peg.1933"/>
<dbReference type="SUPFAM" id="SSF88659">
    <property type="entry name" value="Sigma3 and sigma4 domains of RNA polymerase sigma factors"/>
    <property type="match status" value="1"/>
</dbReference>
<dbReference type="Gene3D" id="1.20.140.160">
    <property type="match status" value="1"/>
</dbReference>
<dbReference type="RefSeq" id="WP_025436210.1">
    <property type="nucleotide sequence ID" value="NZ_CP007452.1"/>
</dbReference>
<protein>
    <submittedName>
        <fullName evidence="1">RNA polymerase, sigma-24 subunit, ECF subfamily</fullName>
    </submittedName>
</protein>
<dbReference type="EMBL" id="CP007452">
    <property type="protein sequence ID" value="AHM57267.1"/>
    <property type="molecule type" value="Genomic_DNA"/>
</dbReference>
<dbReference type="OrthoDB" id="3242975at2"/>